<feature type="domain" description="DUF2157" evidence="2">
    <location>
        <begin position="10"/>
        <end position="151"/>
    </location>
</feature>
<feature type="transmembrane region" description="Helical" evidence="1">
    <location>
        <begin position="127"/>
        <end position="144"/>
    </location>
</feature>
<accession>A0A4R8IR22</accession>
<proteinExistence type="predicted"/>
<dbReference type="RefSeq" id="WP_134084393.1">
    <property type="nucleotide sequence ID" value="NZ_SOQX01000006.1"/>
</dbReference>
<evidence type="ECO:0000313" key="3">
    <source>
        <dbReference type="EMBL" id="TDY00007.1"/>
    </source>
</evidence>
<reference evidence="3 4" key="1">
    <citation type="submission" date="2019-03" db="EMBL/GenBank/DDBJ databases">
        <title>Genomic Encyclopedia of Type Strains, Phase IV (KMG-IV): sequencing the most valuable type-strain genomes for metagenomic binning, comparative biology and taxonomic classification.</title>
        <authorList>
            <person name="Goeker M."/>
        </authorList>
    </citation>
    <scope>NUCLEOTIDE SEQUENCE [LARGE SCALE GENOMIC DNA]</scope>
    <source>
        <strain evidence="3 4">DSM 16326</strain>
    </source>
</reference>
<gene>
    <name evidence="3" type="ORF">EDC23_2168</name>
</gene>
<feature type="transmembrane region" description="Helical" evidence="1">
    <location>
        <begin position="45"/>
        <end position="66"/>
    </location>
</feature>
<organism evidence="3 4">
    <name type="scientific">Thiohalophilus thiocyanatoxydans</name>
    <dbReference type="NCBI Taxonomy" id="381308"/>
    <lineage>
        <taxon>Bacteria</taxon>
        <taxon>Pseudomonadati</taxon>
        <taxon>Pseudomonadota</taxon>
        <taxon>Gammaproteobacteria</taxon>
        <taxon>Thiohalomonadales</taxon>
        <taxon>Thiohalophilaceae</taxon>
        <taxon>Thiohalophilus</taxon>
    </lineage>
</organism>
<feature type="transmembrane region" description="Helical" evidence="1">
    <location>
        <begin position="72"/>
        <end position="90"/>
    </location>
</feature>
<comment type="caution">
    <text evidence="3">The sequence shown here is derived from an EMBL/GenBank/DDBJ whole genome shotgun (WGS) entry which is preliminary data.</text>
</comment>
<keyword evidence="1" id="KW-1133">Transmembrane helix</keyword>
<dbReference type="InterPro" id="IPR018677">
    <property type="entry name" value="DUF2157"/>
</dbReference>
<feature type="transmembrane region" description="Helical" evidence="1">
    <location>
        <begin position="243"/>
        <end position="263"/>
    </location>
</feature>
<keyword evidence="1" id="KW-0812">Transmembrane</keyword>
<dbReference type="Pfam" id="PF09925">
    <property type="entry name" value="DUF2157"/>
    <property type="match status" value="1"/>
</dbReference>
<dbReference type="AlphaFoldDB" id="A0A4R8IR22"/>
<protein>
    <submittedName>
        <fullName evidence="3">Putative membrane protein DUF2157</fullName>
    </submittedName>
</protein>
<feature type="transmembrane region" description="Helical" evidence="1">
    <location>
        <begin position="151"/>
        <end position="169"/>
    </location>
</feature>
<evidence type="ECO:0000259" key="2">
    <source>
        <dbReference type="Pfam" id="PF09925"/>
    </source>
</evidence>
<dbReference type="EMBL" id="SOQX01000006">
    <property type="protein sequence ID" value="TDY00007.1"/>
    <property type="molecule type" value="Genomic_DNA"/>
</dbReference>
<feature type="transmembrane region" description="Helical" evidence="1">
    <location>
        <begin position="298"/>
        <end position="319"/>
    </location>
</feature>
<feature type="transmembrane region" description="Helical" evidence="1">
    <location>
        <begin position="270"/>
        <end position="292"/>
    </location>
</feature>
<dbReference type="OrthoDB" id="327621at2"/>
<keyword evidence="1" id="KW-0472">Membrane</keyword>
<sequence length="328" mass="36975">MISNHHRIVRFVEQGYIPSEKMDQALTISGVYPDAAAWRSFINHLLLWLGGLALAFAVLFFVAYNWSELGRLFRFALVEVLIVAAIIVYWKLGTGRMAGKVALLGGTICLGVLLALYGQTYQTGADPWQLFFNWALLILPWVVIGRFAPLWLVWLALINISISLYFRAFPNAFDLIGIVPWNSGVYWVLFLFNTLALTLWELAARRWSFMAQRWAIRLVALGSGYAVTWLALISILANGMSDRAGLLSGLIWLLWLAGMGWVYRYRIRDLFMLTGCCLSAIVVMTTLLARYMLEGDPVGAFLLLALMVMGAGSGSLVWLKRLHREWQA</sequence>
<evidence type="ECO:0000256" key="1">
    <source>
        <dbReference type="SAM" id="Phobius"/>
    </source>
</evidence>
<name>A0A4R8IR22_9GAMM</name>
<feature type="transmembrane region" description="Helical" evidence="1">
    <location>
        <begin position="214"/>
        <end position="237"/>
    </location>
</feature>
<evidence type="ECO:0000313" key="4">
    <source>
        <dbReference type="Proteomes" id="UP000294914"/>
    </source>
</evidence>
<keyword evidence="4" id="KW-1185">Reference proteome</keyword>
<dbReference type="Proteomes" id="UP000294914">
    <property type="component" value="Unassembled WGS sequence"/>
</dbReference>
<feature type="transmembrane region" description="Helical" evidence="1">
    <location>
        <begin position="102"/>
        <end position="121"/>
    </location>
</feature>
<feature type="transmembrane region" description="Helical" evidence="1">
    <location>
        <begin position="184"/>
        <end position="202"/>
    </location>
</feature>